<dbReference type="Proteomes" id="UP000021369">
    <property type="component" value="Unassembled WGS sequence"/>
</dbReference>
<evidence type="ECO:0000256" key="1">
    <source>
        <dbReference type="PROSITE-ProRule" id="PRU00182"/>
    </source>
</evidence>
<dbReference type="PATRIC" id="fig|1341156.4.peg.2430"/>
<dbReference type="OrthoDB" id="9811532at2"/>
<gene>
    <name evidence="2" type="ORF">RASY3_12465</name>
</gene>
<dbReference type="SUPFAM" id="SSF55174">
    <property type="entry name" value="Alpha-L RNA-binding motif"/>
    <property type="match status" value="1"/>
</dbReference>
<comment type="caution">
    <text evidence="2">The sequence shown here is derived from an EMBL/GenBank/DDBJ whole genome shotgun (WGS) entry which is preliminary data.</text>
</comment>
<dbReference type="RefSeq" id="WP_024858172.1">
    <property type="nucleotide sequence ID" value="NZ_JEOB01000003.1"/>
</dbReference>
<evidence type="ECO:0000313" key="2">
    <source>
        <dbReference type="EMBL" id="EXM39091.1"/>
    </source>
</evidence>
<dbReference type="Pfam" id="PF13275">
    <property type="entry name" value="S4_2"/>
    <property type="match status" value="1"/>
</dbReference>
<keyword evidence="1" id="KW-0694">RNA-binding</keyword>
<dbReference type="GO" id="GO:0003723">
    <property type="term" value="F:RNA binding"/>
    <property type="evidence" value="ECO:0007669"/>
    <property type="project" value="UniProtKB-KW"/>
</dbReference>
<protein>
    <submittedName>
        <fullName evidence="2">Uncharacterized protein</fullName>
    </submittedName>
</protein>
<organism evidence="2 3">
    <name type="scientific">Ruminococcus albus SY3</name>
    <dbReference type="NCBI Taxonomy" id="1341156"/>
    <lineage>
        <taxon>Bacteria</taxon>
        <taxon>Bacillati</taxon>
        <taxon>Bacillota</taxon>
        <taxon>Clostridia</taxon>
        <taxon>Eubacteriales</taxon>
        <taxon>Oscillospiraceae</taxon>
        <taxon>Ruminococcus</taxon>
    </lineage>
</organism>
<dbReference type="InterPro" id="IPR036986">
    <property type="entry name" value="S4_RNA-bd_sf"/>
</dbReference>
<accession>A0A011VV24</accession>
<dbReference type="Gene3D" id="3.10.290.10">
    <property type="entry name" value="RNA-binding S4 domain"/>
    <property type="match status" value="1"/>
</dbReference>
<proteinExistence type="predicted"/>
<keyword evidence="3" id="KW-1185">Reference proteome</keyword>
<evidence type="ECO:0000313" key="3">
    <source>
        <dbReference type="Proteomes" id="UP000021369"/>
    </source>
</evidence>
<dbReference type="CDD" id="cd00165">
    <property type="entry name" value="S4"/>
    <property type="match status" value="1"/>
</dbReference>
<dbReference type="AlphaFoldDB" id="A0A011VV24"/>
<sequence length="74" mass="8365">MEYKQKEVSITSEFIKLDSLLKFAGIVETGGIGKEIILEERIKVNGEVCTMRGKKIRPGDKVQIDEIKTELVIK</sequence>
<dbReference type="EMBL" id="JEOB01000003">
    <property type="protein sequence ID" value="EXM39091.1"/>
    <property type="molecule type" value="Genomic_DNA"/>
</dbReference>
<name>A0A011VV24_RUMAL</name>
<reference evidence="2 3" key="1">
    <citation type="submission" date="2013-06" db="EMBL/GenBank/DDBJ databases">
        <title>Rumen cellulosomics: divergent fiber-degrading strategies revealed by comparative genome-wide analysis of six Ruminococcal strains.</title>
        <authorList>
            <person name="Dassa B."/>
            <person name="Borovok I."/>
            <person name="Lamed R."/>
            <person name="Flint H."/>
            <person name="Yeoman C.J."/>
            <person name="White B."/>
            <person name="Bayer E.A."/>
        </authorList>
    </citation>
    <scope>NUCLEOTIDE SEQUENCE [LARGE SCALE GENOMIC DNA]</scope>
    <source>
        <strain evidence="2 3">SY3</strain>
    </source>
</reference>
<dbReference type="PROSITE" id="PS50889">
    <property type="entry name" value="S4"/>
    <property type="match status" value="1"/>
</dbReference>